<feature type="domain" description="ABC transmembrane type-1" evidence="15">
    <location>
        <begin position="1"/>
        <end position="289"/>
    </location>
</feature>
<dbReference type="Proteomes" id="UP000001225">
    <property type="component" value="Chromosome"/>
</dbReference>
<dbReference type="Pfam" id="PF00664">
    <property type="entry name" value="ABC_membrane"/>
    <property type="match status" value="1"/>
</dbReference>
<reference evidence="16 17" key="1">
    <citation type="journal article" date="2008" name="BMC Genomics">
        <title>The missing link: Bordetella petrii is endowed with both the metabolic versatility of environmental bacteria and virulence traits of pathogenic Bordetellae.</title>
        <authorList>
            <person name="Gross R."/>
            <person name="Guzman C.A."/>
            <person name="Sebaihia M."/>
            <person name="Martins Dos Santos V.A."/>
            <person name="Pieper D.H."/>
            <person name="Koebnik R."/>
            <person name="Lechner M."/>
            <person name="Bartels D."/>
            <person name="Buhrmester J."/>
            <person name="Choudhuri J.V."/>
            <person name="Ebensen T."/>
            <person name="Gaigalat L."/>
            <person name="Herrmann S."/>
            <person name="Khachane A.N."/>
            <person name="Larisch C."/>
            <person name="Link S."/>
            <person name="Linke B."/>
            <person name="Meyer F."/>
            <person name="Mormann S."/>
            <person name="Nakunst D."/>
            <person name="Rueckert C."/>
            <person name="Schneiker-Bekel S."/>
            <person name="Schulze K."/>
            <person name="Vorhoelter F.J."/>
            <person name="Yevsa T."/>
            <person name="Engle J.T."/>
            <person name="Goldman W.E."/>
            <person name="Puehler A."/>
            <person name="Goebel U.B."/>
            <person name="Goesmann A."/>
            <person name="Bloecker H."/>
            <person name="Kaiser O."/>
            <person name="Martinez-Arias R."/>
        </authorList>
    </citation>
    <scope>NUCLEOTIDE SEQUENCE [LARGE SCALE GENOMIC DNA]</scope>
    <source>
        <strain evidence="17">ATCC BAA-461 / DSM 12804 / CCUG 43448 / CIP 107267 / Se-1111R</strain>
    </source>
</reference>
<dbReference type="Pfam" id="PF00005">
    <property type="entry name" value="ABC_tran"/>
    <property type="match status" value="1"/>
</dbReference>
<dbReference type="GO" id="GO:0140359">
    <property type="term" value="F:ABC-type transporter activity"/>
    <property type="evidence" value="ECO:0007669"/>
    <property type="project" value="InterPro"/>
</dbReference>
<comment type="subcellular location">
    <subcellularLocation>
        <location evidence="1">Cell membrane</location>
        <topology evidence="1">Multi-pass membrane protein</topology>
    </subcellularLocation>
</comment>
<evidence type="ECO:0000259" key="15">
    <source>
        <dbReference type="PROSITE" id="PS50929"/>
    </source>
</evidence>
<keyword evidence="5" id="KW-0354">Hemolysis</keyword>
<evidence type="ECO:0000256" key="12">
    <source>
        <dbReference type="ARBA" id="ARBA00072252"/>
    </source>
</evidence>
<evidence type="ECO:0000256" key="5">
    <source>
        <dbReference type="ARBA" id="ARBA00022735"/>
    </source>
</evidence>
<keyword evidence="6" id="KW-0547">Nucleotide-binding</keyword>
<dbReference type="SUPFAM" id="SSF90123">
    <property type="entry name" value="ABC transporter transmembrane region"/>
    <property type="match status" value="1"/>
</dbReference>
<evidence type="ECO:0000256" key="2">
    <source>
        <dbReference type="ARBA" id="ARBA00022448"/>
    </source>
</evidence>
<dbReference type="PANTHER" id="PTHR24221:SF654">
    <property type="entry name" value="ATP-BINDING CASSETTE SUB-FAMILY B MEMBER 6"/>
    <property type="match status" value="1"/>
</dbReference>
<feature type="transmembrane region" description="Helical" evidence="13">
    <location>
        <begin position="145"/>
        <end position="164"/>
    </location>
</feature>
<evidence type="ECO:0000256" key="1">
    <source>
        <dbReference type="ARBA" id="ARBA00004651"/>
    </source>
</evidence>
<evidence type="ECO:0000256" key="6">
    <source>
        <dbReference type="ARBA" id="ARBA00022741"/>
    </source>
</evidence>
<dbReference type="InterPro" id="IPR003439">
    <property type="entry name" value="ABC_transporter-like_ATP-bd"/>
</dbReference>
<dbReference type="InterPro" id="IPR017871">
    <property type="entry name" value="ABC_transporter-like_CS"/>
</dbReference>
<evidence type="ECO:0000313" key="16">
    <source>
        <dbReference type="EMBL" id="CAP45187.1"/>
    </source>
</evidence>
<dbReference type="GO" id="GO:0016887">
    <property type="term" value="F:ATP hydrolysis activity"/>
    <property type="evidence" value="ECO:0007669"/>
    <property type="project" value="InterPro"/>
</dbReference>
<dbReference type="STRING" id="94624.Bpet4835"/>
<dbReference type="GO" id="GO:0005886">
    <property type="term" value="C:plasma membrane"/>
    <property type="evidence" value="ECO:0007669"/>
    <property type="project" value="UniProtKB-SubCell"/>
</dbReference>
<proteinExistence type="inferred from homology"/>
<dbReference type="PROSITE" id="PS00211">
    <property type="entry name" value="ABC_TRANSPORTER_1"/>
    <property type="match status" value="1"/>
</dbReference>
<dbReference type="GO" id="GO:0005524">
    <property type="term" value="F:ATP binding"/>
    <property type="evidence" value="ECO:0007669"/>
    <property type="project" value="UniProtKB-KW"/>
</dbReference>
<keyword evidence="3" id="KW-1003">Cell membrane</keyword>
<evidence type="ECO:0000259" key="14">
    <source>
        <dbReference type="PROSITE" id="PS50893"/>
    </source>
</evidence>
<dbReference type="InterPro" id="IPR027417">
    <property type="entry name" value="P-loop_NTPase"/>
</dbReference>
<evidence type="ECO:0000256" key="10">
    <source>
        <dbReference type="ARBA" id="ARBA00055355"/>
    </source>
</evidence>
<evidence type="ECO:0000256" key="8">
    <source>
        <dbReference type="ARBA" id="ARBA00022989"/>
    </source>
</evidence>
<keyword evidence="17" id="KW-1185">Reference proteome</keyword>
<dbReference type="eggNOG" id="COG1132">
    <property type="taxonomic scope" value="Bacteria"/>
</dbReference>
<feature type="transmembrane region" description="Helical" evidence="13">
    <location>
        <begin position="117"/>
        <end position="139"/>
    </location>
</feature>
<dbReference type="PANTHER" id="PTHR24221">
    <property type="entry name" value="ATP-BINDING CASSETTE SUB-FAMILY B"/>
    <property type="match status" value="1"/>
</dbReference>
<accession>A9IHC3</accession>
<keyword evidence="5" id="KW-0204">Cytolysis</keyword>
<keyword evidence="9 13" id="KW-0472">Membrane</keyword>
<feature type="domain" description="ABC transporter" evidence="14">
    <location>
        <begin position="327"/>
        <end position="558"/>
    </location>
</feature>
<evidence type="ECO:0000256" key="4">
    <source>
        <dbReference type="ARBA" id="ARBA00022692"/>
    </source>
</evidence>
<dbReference type="GO" id="GO:0034040">
    <property type="term" value="F:ATPase-coupled lipid transmembrane transporter activity"/>
    <property type="evidence" value="ECO:0007669"/>
    <property type="project" value="TreeGrafter"/>
</dbReference>
<dbReference type="AlphaFoldDB" id="A9IHC3"/>
<keyword evidence="8 13" id="KW-1133">Transmembrane helix</keyword>
<evidence type="ECO:0000256" key="3">
    <source>
        <dbReference type="ARBA" id="ARBA00022475"/>
    </source>
</evidence>
<dbReference type="Gene3D" id="3.40.50.300">
    <property type="entry name" value="P-loop containing nucleotide triphosphate hydrolases"/>
    <property type="match status" value="1"/>
</dbReference>
<dbReference type="InterPro" id="IPR011527">
    <property type="entry name" value="ABC1_TM_dom"/>
</dbReference>
<dbReference type="SMART" id="SM00382">
    <property type="entry name" value="AAA"/>
    <property type="match status" value="1"/>
</dbReference>
<evidence type="ECO:0000256" key="11">
    <source>
        <dbReference type="ARBA" id="ARBA00061173"/>
    </source>
</evidence>
<dbReference type="FunFam" id="3.40.50.300:FF:000299">
    <property type="entry name" value="ABC transporter ATP-binding protein/permease"/>
    <property type="match status" value="1"/>
</dbReference>
<dbReference type="PROSITE" id="PS50893">
    <property type="entry name" value="ABC_TRANSPORTER_2"/>
    <property type="match status" value="1"/>
</dbReference>
<evidence type="ECO:0000256" key="7">
    <source>
        <dbReference type="ARBA" id="ARBA00022840"/>
    </source>
</evidence>
<comment type="function">
    <text evidence="10">Involved in the export of calmodulin-sensitive adenylate cyclase-hemolysin (cyclolysin).</text>
</comment>
<organism evidence="16 17">
    <name type="scientific">Bordetella petrii (strain ATCC BAA-461 / DSM 12804 / CCUG 43448 / CIP 107267 / Se-1111R)</name>
    <dbReference type="NCBI Taxonomy" id="340100"/>
    <lineage>
        <taxon>Bacteria</taxon>
        <taxon>Pseudomonadati</taxon>
        <taxon>Pseudomonadota</taxon>
        <taxon>Betaproteobacteria</taxon>
        <taxon>Burkholderiales</taxon>
        <taxon>Alcaligenaceae</taxon>
        <taxon>Bordetella</taxon>
    </lineage>
</organism>
<evidence type="ECO:0000313" key="17">
    <source>
        <dbReference type="Proteomes" id="UP000001225"/>
    </source>
</evidence>
<dbReference type="SUPFAM" id="SSF52540">
    <property type="entry name" value="P-loop containing nucleoside triphosphate hydrolases"/>
    <property type="match status" value="1"/>
</dbReference>
<dbReference type="InterPro" id="IPR036640">
    <property type="entry name" value="ABC1_TM_sf"/>
</dbReference>
<keyword evidence="2" id="KW-0813">Transport</keyword>
<name>A9IHC3_BORPD</name>
<dbReference type="InterPro" id="IPR039421">
    <property type="entry name" value="Type_1_exporter"/>
</dbReference>
<evidence type="ECO:0000256" key="9">
    <source>
        <dbReference type="ARBA" id="ARBA00023136"/>
    </source>
</evidence>
<keyword evidence="4 13" id="KW-0812">Transmembrane</keyword>
<sequence length="558" mass="59932">MLLGSMAEMASLGMIVPFLGAVMGANGAFCGDGAGRIFCDMSFTTLSLIFVGVAVVSTVIRTLLAWVNYKFSYALGADIGAEIYRRILHQPYAYHVSLNTSEAIASMNKANTVVSGVIAPLVLGVTSLVVVVAIVAVLMHIDATAAIAAMMFFGGLYLFTTYLVRRRLRENGRLISRSEGLRVRSVQEGLGGIRDVLLDGSQSLFISRFISVNTTQRLALASNAFLGVVPRYVIESVGIALLVGMAWWGTKNGEGVASQVPVLGALAFGAQKLLPRMQQLYTSWAQVSGNRAVLTDIIALLKLPMPIRLKGARDNDPHVAQNDASGVVLRNVSFRYRPDGPDVLKGIDLHIPRGSRVGVIGKTGSGKSTLMDLIMGLLEPSSGAIVVDGRNLDSRSRRAWQERLAHVPQAIYLADASIAENIAFGALPDQVDRARVKQAATRAQLDQYVATLPDGYDTVVGERGVRLSGGQRQRIGIARALYKQADIIVFDEATSALDTGTESMVMESIEALGRDVTILMIAHRLTTLRACDRVVELADGKVRRVGSYAEIVGTEGQL</sequence>
<dbReference type="KEGG" id="bpt:Bpet4835"/>
<dbReference type="GO" id="GO:0031640">
    <property type="term" value="P:killing of cells of another organism"/>
    <property type="evidence" value="ECO:0007669"/>
    <property type="project" value="UniProtKB-KW"/>
</dbReference>
<dbReference type="PROSITE" id="PS50929">
    <property type="entry name" value="ABC_TM1F"/>
    <property type="match status" value="1"/>
</dbReference>
<dbReference type="Gene3D" id="1.20.1560.10">
    <property type="entry name" value="ABC transporter type 1, transmembrane domain"/>
    <property type="match status" value="1"/>
</dbReference>
<keyword evidence="7" id="KW-0067">ATP-binding</keyword>
<feature type="transmembrane region" description="Helical" evidence="13">
    <location>
        <begin position="46"/>
        <end position="67"/>
    </location>
</feature>
<protein>
    <recommendedName>
        <fullName evidence="12">Cyclolysin secretion/processing ATP-binding protein CyaB</fullName>
    </recommendedName>
</protein>
<evidence type="ECO:0000256" key="13">
    <source>
        <dbReference type="SAM" id="Phobius"/>
    </source>
</evidence>
<gene>
    <name evidence="16" type="primary">msbA2</name>
    <name evidence="16" type="ordered locus">Bpet4835</name>
</gene>
<dbReference type="InterPro" id="IPR003593">
    <property type="entry name" value="AAA+_ATPase"/>
</dbReference>
<comment type="similarity">
    <text evidence="11">Belongs to the ABC transporter superfamily. Cyclolysin exporter (TC 3.A.1.109.2) family.</text>
</comment>
<dbReference type="EMBL" id="AM902716">
    <property type="protein sequence ID" value="CAP45187.1"/>
    <property type="molecule type" value="Genomic_DNA"/>
</dbReference>